<name>A0A2A4K0N2_HELVI</name>
<gene>
    <name evidence="8" type="ORF">B5V51_6930</name>
</gene>
<comment type="cofactor">
    <cofactor evidence="2">
        <name>Mg(2+)</name>
        <dbReference type="ChEBI" id="CHEBI:18420"/>
    </cofactor>
</comment>
<dbReference type="Pfam" id="PF03828">
    <property type="entry name" value="PAP_assoc"/>
    <property type="match status" value="1"/>
</dbReference>
<dbReference type="AlphaFoldDB" id="A0A2A4K0N2"/>
<comment type="cofactor">
    <cofactor evidence="1">
        <name>Mn(2+)</name>
        <dbReference type="ChEBI" id="CHEBI:29035"/>
    </cofactor>
</comment>
<evidence type="ECO:0000313" key="8">
    <source>
        <dbReference type="EMBL" id="PCG77576.1"/>
    </source>
</evidence>
<keyword evidence="5" id="KW-0460">Magnesium</keyword>
<dbReference type="PANTHER" id="PTHR12271:SF66">
    <property type="entry name" value="TERMINAL URIDYLYLTRANSFERASE TAILOR"/>
    <property type="match status" value="1"/>
</dbReference>
<evidence type="ECO:0000256" key="5">
    <source>
        <dbReference type="ARBA" id="ARBA00022842"/>
    </source>
</evidence>
<dbReference type="SUPFAM" id="SSF81301">
    <property type="entry name" value="Nucleotidyltransferase"/>
    <property type="match status" value="1"/>
</dbReference>
<keyword evidence="4" id="KW-0479">Metal-binding</keyword>
<dbReference type="InterPro" id="IPR002934">
    <property type="entry name" value="Polymerase_NTP_transf_dom"/>
</dbReference>
<protein>
    <recommendedName>
        <fullName evidence="9">PAP-associated domain-containing protein</fullName>
    </recommendedName>
</protein>
<evidence type="ECO:0000256" key="1">
    <source>
        <dbReference type="ARBA" id="ARBA00001936"/>
    </source>
</evidence>
<comment type="caution">
    <text evidence="8">The sequence shown here is derived from an EMBL/GenBank/DDBJ whole genome shotgun (WGS) entry which is preliminary data.</text>
</comment>
<keyword evidence="3" id="KW-0808">Transferase</keyword>
<accession>A0A2A4K0N2</accession>
<dbReference type="Pfam" id="PF01909">
    <property type="entry name" value="NTP_transf_2"/>
    <property type="match status" value="1"/>
</dbReference>
<feature type="domain" description="PAP-associated" evidence="7">
    <location>
        <begin position="239"/>
        <end position="314"/>
    </location>
</feature>
<evidence type="ECO:0000256" key="2">
    <source>
        <dbReference type="ARBA" id="ARBA00001946"/>
    </source>
</evidence>
<sequence length="388" mass="44758">MYLLPGVLADQLCLTGDFAAQAQQLMDSRTMTSQHPNVTRLLDDMRATLNKRWQDFEMILHGSLDLGMGLTGASDVDLFVLMPINSSKVHSAVVFEAIDLLRQQPDLYSPDVRVTGLEWRPFFTFYHIPTQMYCDVGFGEEWYDSTGQLSHYFYNLDKHFLQLGKLIKMWCSAHELSGHFKADKMANYLWYLLTILYLQQKNLAPPVYKLQKHSENATLDSWDRSFEPIPYAVRNNESLYQLLGGFFQYYSQFDFQNYIVSPFAGRPIHRSDFLNVDRIPDEFVVYKNIVGSDFTNSSTSNLRSPLYIQNPFVHDFNLAHQMTQDGVSKIVAHMKWAAKVYEEFPSDQFLAAILSPIQDEVVDDDERGEAVHKLQDVLYNNCNDSSLL</sequence>
<evidence type="ECO:0000259" key="7">
    <source>
        <dbReference type="Pfam" id="PF03828"/>
    </source>
</evidence>
<dbReference type="STRING" id="7102.A0A2A4K0N2"/>
<evidence type="ECO:0000256" key="3">
    <source>
        <dbReference type="ARBA" id="ARBA00022679"/>
    </source>
</evidence>
<organism evidence="8">
    <name type="scientific">Heliothis virescens</name>
    <name type="common">Tobacco budworm moth</name>
    <dbReference type="NCBI Taxonomy" id="7102"/>
    <lineage>
        <taxon>Eukaryota</taxon>
        <taxon>Metazoa</taxon>
        <taxon>Ecdysozoa</taxon>
        <taxon>Arthropoda</taxon>
        <taxon>Hexapoda</taxon>
        <taxon>Insecta</taxon>
        <taxon>Pterygota</taxon>
        <taxon>Neoptera</taxon>
        <taxon>Endopterygota</taxon>
        <taxon>Lepidoptera</taxon>
        <taxon>Glossata</taxon>
        <taxon>Ditrysia</taxon>
        <taxon>Noctuoidea</taxon>
        <taxon>Noctuidae</taxon>
        <taxon>Heliothinae</taxon>
        <taxon>Heliothis</taxon>
    </lineage>
</organism>
<dbReference type="GO" id="GO:0050265">
    <property type="term" value="F:RNA uridylyltransferase activity"/>
    <property type="evidence" value="ECO:0007669"/>
    <property type="project" value="TreeGrafter"/>
</dbReference>
<dbReference type="InterPro" id="IPR002058">
    <property type="entry name" value="PAP_assoc"/>
</dbReference>
<dbReference type="GO" id="GO:0046872">
    <property type="term" value="F:metal ion binding"/>
    <property type="evidence" value="ECO:0007669"/>
    <property type="project" value="UniProtKB-KW"/>
</dbReference>
<dbReference type="SUPFAM" id="SSF81631">
    <property type="entry name" value="PAP/OAS1 substrate-binding domain"/>
    <property type="match status" value="1"/>
</dbReference>
<evidence type="ECO:0000259" key="6">
    <source>
        <dbReference type="Pfam" id="PF01909"/>
    </source>
</evidence>
<evidence type="ECO:0000256" key="4">
    <source>
        <dbReference type="ARBA" id="ARBA00022723"/>
    </source>
</evidence>
<reference evidence="8" key="1">
    <citation type="submission" date="2017-09" db="EMBL/GenBank/DDBJ databases">
        <title>Contemporary evolution of a Lepidopteran species, Heliothis virescens, in response to modern agricultural practices.</title>
        <authorList>
            <person name="Fritz M.L."/>
            <person name="Deyonke A.M."/>
            <person name="Papanicolaou A."/>
            <person name="Micinski S."/>
            <person name="Westbrook J."/>
            <person name="Gould F."/>
        </authorList>
    </citation>
    <scope>NUCLEOTIDE SEQUENCE [LARGE SCALE GENOMIC DNA]</scope>
    <source>
        <strain evidence="8">HvINT-</strain>
        <tissue evidence="8">Whole body</tissue>
    </source>
</reference>
<dbReference type="EMBL" id="NWSH01000306">
    <property type="protein sequence ID" value="PCG77576.1"/>
    <property type="molecule type" value="Genomic_DNA"/>
</dbReference>
<proteinExistence type="predicted"/>
<dbReference type="GO" id="GO:0031123">
    <property type="term" value="P:RNA 3'-end processing"/>
    <property type="evidence" value="ECO:0007669"/>
    <property type="project" value="TreeGrafter"/>
</dbReference>
<evidence type="ECO:0008006" key="9">
    <source>
        <dbReference type="Google" id="ProtNLM"/>
    </source>
</evidence>
<dbReference type="InterPro" id="IPR043519">
    <property type="entry name" value="NT_sf"/>
</dbReference>
<dbReference type="Gene3D" id="1.10.1410.10">
    <property type="match status" value="1"/>
</dbReference>
<feature type="domain" description="Polymerase nucleotidyl transferase" evidence="6">
    <location>
        <begin position="45"/>
        <end position="88"/>
    </location>
</feature>
<dbReference type="PANTHER" id="PTHR12271">
    <property type="entry name" value="POLY A POLYMERASE CID PAP -RELATED"/>
    <property type="match status" value="1"/>
</dbReference>